<reference evidence="1" key="1">
    <citation type="journal article" date="2015" name="Nature">
        <title>Complex archaea that bridge the gap between prokaryotes and eukaryotes.</title>
        <authorList>
            <person name="Spang A."/>
            <person name="Saw J.H."/>
            <person name="Jorgensen S.L."/>
            <person name="Zaremba-Niedzwiedzka K."/>
            <person name="Martijn J."/>
            <person name="Lind A.E."/>
            <person name="van Eijk R."/>
            <person name="Schleper C."/>
            <person name="Guy L."/>
            <person name="Ettema T.J."/>
        </authorList>
    </citation>
    <scope>NUCLEOTIDE SEQUENCE</scope>
</reference>
<protein>
    <submittedName>
        <fullName evidence="1">Uncharacterized protein</fullName>
    </submittedName>
</protein>
<dbReference type="EMBL" id="LAZR01014115">
    <property type="protein sequence ID" value="KKM18902.1"/>
    <property type="molecule type" value="Genomic_DNA"/>
</dbReference>
<name>A0A0F9HUR6_9ZZZZ</name>
<organism evidence="1">
    <name type="scientific">marine sediment metagenome</name>
    <dbReference type="NCBI Taxonomy" id="412755"/>
    <lineage>
        <taxon>unclassified sequences</taxon>
        <taxon>metagenomes</taxon>
        <taxon>ecological metagenomes</taxon>
    </lineage>
</organism>
<dbReference type="AlphaFoldDB" id="A0A0F9HUR6"/>
<accession>A0A0F9HUR6</accession>
<comment type="caution">
    <text evidence="1">The sequence shown here is derived from an EMBL/GenBank/DDBJ whole genome shotgun (WGS) entry which is preliminary data.</text>
</comment>
<gene>
    <name evidence="1" type="ORF">LCGC14_1661030</name>
</gene>
<sequence length="462" mass="47744">MSSGQPFGKVEHAYYTGTTCVSANEAAAIKNVLPGEYTGAPRVYLPTPAGTGATVYNENAFNPRDGFNFPTTTVQVDDANPVSVHIIKLTDTKYVVLSNATNAVLEGTVVDISGTVPVAGTITSLTDGDTDSWGASAIGTAGTHFAIIFRDTVGDDYVYGKICSVSGTTITLGDEKVLDGAAVGTELTAPLGYDVCEPRAGVLLFAFEDSDDDLAAVAAPYSGLVIGTLGTQNEVSASAASQITCCPLGNNQAFVGYIDDDTYLKGRAATVSATGTIGTWGTEKTIGTNVAATEIQAVYGGIANQVVLGFIDASSDAAIQALTSSATTLTAGTAVVFENGTHTDTGIAMRDTTRGFLKYDDGTRGKIVSFLRSGTGNRTITMDASADTFVETGSTGGGTNGMVYGGNNKAVIAYEDASNTIDILVGTYFENRIIDIRSATASIVYNGMIIPNFTKKETLAKV</sequence>
<evidence type="ECO:0000313" key="1">
    <source>
        <dbReference type="EMBL" id="KKM18902.1"/>
    </source>
</evidence>
<proteinExistence type="predicted"/>